<feature type="compositionally biased region" description="Low complexity" evidence="1">
    <location>
        <begin position="19"/>
        <end position="43"/>
    </location>
</feature>
<dbReference type="Proteomes" id="UP000324222">
    <property type="component" value="Unassembled WGS sequence"/>
</dbReference>
<evidence type="ECO:0000313" key="2">
    <source>
        <dbReference type="EMBL" id="MPC97507.1"/>
    </source>
</evidence>
<evidence type="ECO:0000313" key="3">
    <source>
        <dbReference type="Proteomes" id="UP000324222"/>
    </source>
</evidence>
<proteinExistence type="predicted"/>
<gene>
    <name evidence="2" type="ORF">E2C01_092825</name>
</gene>
<feature type="region of interest" description="Disordered" evidence="1">
    <location>
        <begin position="1"/>
        <end position="56"/>
    </location>
</feature>
<keyword evidence="3" id="KW-1185">Reference proteome</keyword>
<accession>A0A5B7JWG8</accession>
<organism evidence="2 3">
    <name type="scientific">Portunus trituberculatus</name>
    <name type="common">Swimming crab</name>
    <name type="synonym">Neptunus trituberculatus</name>
    <dbReference type="NCBI Taxonomy" id="210409"/>
    <lineage>
        <taxon>Eukaryota</taxon>
        <taxon>Metazoa</taxon>
        <taxon>Ecdysozoa</taxon>
        <taxon>Arthropoda</taxon>
        <taxon>Crustacea</taxon>
        <taxon>Multicrustacea</taxon>
        <taxon>Malacostraca</taxon>
        <taxon>Eumalacostraca</taxon>
        <taxon>Eucarida</taxon>
        <taxon>Decapoda</taxon>
        <taxon>Pleocyemata</taxon>
        <taxon>Brachyura</taxon>
        <taxon>Eubrachyura</taxon>
        <taxon>Portunoidea</taxon>
        <taxon>Portunidae</taxon>
        <taxon>Portuninae</taxon>
        <taxon>Portunus</taxon>
    </lineage>
</organism>
<name>A0A5B7JWG8_PORTR</name>
<evidence type="ECO:0000256" key="1">
    <source>
        <dbReference type="SAM" id="MobiDB-lite"/>
    </source>
</evidence>
<sequence length="67" mass="7135">MTRSSRGRARMTGTSLRESLPSAPPTSCSTSTWPSPRPHSSASPPSPTSGAPMRGRGSWRRILCCCC</sequence>
<protein>
    <submittedName>
        <fullName evidence="2">Uncharacterized protein</fullName>
    </submittedName>
</protein>
<dbReference type="AlphaFoldDB" id="A0A5B7JWG8"/>
<reference evidence="2 3" key="1">
    <citation type="submission" date="2019-05" db="EMBL/GenBank/DDBJ databases">
        <title>Another draft genome of Portunus trituberculatus and its Hox gene families provides insights of decapod evolution.</title>
        <authorList>
            <person name="Jeong J.-H."/>
            <person name="Song I."/>
            <person name="Kim S."/>
            <person name="Choi T."/>
            <person name="Kim D."/>
            <person name="Ryu S."/>
            <person name="Kim W."/>
        </authorList>
    </citation>
    <scope>NUCLEOTIDE SEQUENCE [LARGE SCALE GENOMIC DNA]</scope>
    <source>
        <tissue evidence="2">Muscle</tissue>
    </source>
</reference>
<comment type="caution">
    <text evidence="2">The sequence shown here is derived from an EMBL/GenBank/DDBJ whole genome shotgun (WGS) entry which is preliminary data.</text>
</comment>
<dbReference type="EMBL" id="VSRR010110299">
    <property type="protein sequence ID" value="MPC97507.1"/>
    <property type="molecule type" value="Genomic_DNA"/>
</dbReference>